<dbReference type="EMBL" id="CANI01000024">
    <property type="protein sequence ID" value="CCM76456.1"/>
    <property type="molecule type" value="Genomic_DNA"/>
</dbReference>
<dbReference type="HOGENOM" id="CLU_1957807_0_0_5"/>
<reference evidence="1 2" key="1">
    <citation type="journal article" date="2013" name="Genome Announc.">
        <title>Draft Genome Sequence of Rhizobium mesoamericanum STM3625, a Nitrogen-Fixing Symbiont of Mimosa pudica Isolated in French Guiana (South America).</title>
        <authorList>
            <person name="Moulin L."/>
            <person name="Mornico D."/>
            <person name="Melkonian R."/>
            <person name="Klonowska A."/>
        </authorList>
    </citation>
    <scope>NUCLEOTIDE SEQUENCE [LARGE SCALE GENOMIC DNA]</scope>
    <source>
        <strain evidence="1 2">STM3625</strain>
    </source>
</reference>
<organism evidence="1 2">
    <name type="scientific">Rhizobium mesoamericanum STM3625</name>
    <dbReference type="NCBI Taxonomy" id="1211777"/>
    <lineage>
        <taxon>Bacteria</taxon>
        <taxon>Pseudomonadati</taxon>
        <taxon>Pseudomonadota</taxon>
        <taxon>Alphaproteobacteria</taxon>
        <taxon>Hyphomicrobiales</taxon>
        <taxon>Rhizobiaceae</taxon>
        <taxon>Rhizobium/Agrobacterium group</taxon>
        <taxon>Rhizobium</taxon>
    </lineage>
</organism>
<comment type="caution">
    <text evidence="1">The sequence shown here is derived from an EMBL/GenBank/DDBJ whole genome shotgun (WGS) entry which is preliminary data.</text>
</comment>
<sequence>MIRTGRSSFMAAPLTKQESENGDQFAFVQMRRKNILAALKIRIRVIAGFGQRQPQSSRVVSLGPAHSVLRWGLLLDWNPKSRTPAERPGALLRQDERAQSKHAPLKVTLVWLSFLRGPFGYWPLPGSQ</sequence>
<evidence type="ECO:0000313" key="1">
    <source>
        <dbReference type="EMBL" id="CCM76456.1"/>
    </source>
</evidence>
<accession>K0PIV2</accession>
<protein>
    <submittedName>
        <fullName evidence="1">Uncharacterized protein</fullName>
    </submittedName>
</protein>
<keyword evidence="2" id="KW-1185">Reference proteome</keyword>
<evidence type="ECO:0000313" key="2">
    <source>
        <dbReference type="Proteomes" id="UP000009319"/>
    </source>
</evidence>
<name>K0PIV2_9HYPH</name>
<dbReference type="Proteomes" id="UP000009319">
    <property type="component" value="Unassembled WGS sequence"/>
</dbReference>
<proteinExistence type="predicted"/>
<gene>
    <name evidence="1" type="ORF">BN77_3469</name>
</gene>
<dbReference type="AlphaFoldDB" id="K0PIV2"/>